<comment type="caution">
    <text evidence="8">The sequence shown here is derived from an EMBL/GenBank/DDBJ whole genome shotgun (WGS) entry which is preliminary data.</text>
</comment>
<dbReference type="Pfam" id="PF04545">
    <property type="entry name" value="Sigma70_r4"/>
    <property type="match status" value="1"/>
</dbReference>
<dbReference type="NCBIfam" id="TIGR02937">
    <property type="entry name" value="sigma70-ECF"/>
    <property type="match status" value="1"/>
</dbReference>
<evidence type="ECO:0000313" key="9">
    <source>
        <dbReference type="Proteomes" id="UP001145087"/>
    </source>
</evidence>
<dbReference type="Gene3D" id="1.10.10.10">
    <property type="entry name" value="Winged helix-like DNA-binding domain superfamily/Winged helix DNA-binding domain"/>
    <property type="match status" value="1"/>
</dbReference>
<comment type="similarity">
    <text evidence="1">Belongs to the sigma-70 factor family. ECF subfamily.</text>
</comment>
<sequence length="199" mass="23940">MQNNQKYWSLFKDGDREALGKIFQIYYKELYFYGLKIVPIPELVKDVIQEMFVQLWEKRDNLGQVVKVKSYLLVAVRNELIHESKRHYVSEKDSNYLEPFTLTIEDFLINEEDSRHLNERLVVSLNKLSERQREVIMLRFFHNLCFEELAEVLRMNVQSVRNLLFRALEKLRNDLKDIGFHGHDNIELILFALFSKKRL</sequence>
<proteinExistence type="inferred from homology"/>
<evidence type="ECO:0000256" key="2">
    <source>
        <dbReference type="ARBA" id="ARBA00023015"/>
    </source>
</evidence>
<gene>
    <name evidence="8" type="ORF">OU798_03515</name>
</gene>
<dbReference type="InterPro" id="IPR007627">
    <property type="entry name" value="RNA_pol_sigma70_r2"/>
</dbReference>
<keyword evidence="2" id="KW-0805">Transcription regulation</keyword>
<dbReference type="InterPro" id="IPR013324">
    <property type="entry name" value="RNA_pol_sigma_r3/r4-like"/>
</dbReference>
<dbReference type="PANTHER" id="PTHR43133">
    <property type="entry name" value="RNA POLYMERASE ECF-TYPE SIGMA FACTO"/>
    <property type="match status" value="1"/>
</dbReference>
<dbReference type="GO" id="GO:0003677">
    <property type="term" value="F:DNA binding"/>
    <property type="evidence" value="ECO:0007669"/>
    <property type="project" value="UniProtKB-KW"/>
</dbReference>
<organism evidence="8 9">
    <name type="scientific">Draconibacterium aestuarii</name>
    <dbReference type="NCBI Taxonomy" id="2998507"/>
    <lineage>
        <taxon>Bacteria</taxon>
        <taxon>Pseudomonadati</taxon>
        <taxon>Bacteroidota</taxon>
        <taxon>Bacteroidia</taxon>
        <taxon>Marinilabiliales</taxon>
        <taxon>Prolixibacteraceae</taxon>
        <taxon>Draconibacterium</taxon>
    </lineage>
</organism>
<dbReference type="GO" id="GO:0006352">
    <property type="term" value="P:DNA-templated transcription initiation"/>
    <property type="evidence" value="ECO:0007669"/>
    <property type="project" value="InterPro"/>
</dbReference>
<dbReference type="Pfam" id="PF04542">
    <property type="entry name" value="Sigma70_r2"/>
    <property type="match status" value="1"/>
</dbReference>
<reference evidence="8" key="1">
    <citation type="submission" date="2022-11" db="EMBL/GenBank/DDBJ databases">
        <title>Marilongibacter aestuarii gen. nov., sp. nov., isolated from tidal flat sediment.</title>
        <authorList>
            <person name="Jiayan W."/>
        </authorList>
    </citation>
    <scope>NUCLEOTIDE SEQUENCE</scope>
    <source>
        <strain evidence="8">Z1-6</strain>
    </source>
</reference>
<keyword evidence="5" id="KW-0804">Transcription</keyword>
<keyword evidence="9" id="KW-1185">Reference proteome</keyword>
<dbReference type="InterPro" id="IPR013325">
    <property type="entry name" value="RNA_pol_sigma_r2"/>
</dbReference>
<dbReference type="InterPro" id="IPR036388">
    <property type="entry name" value="WH-like_DNA-bd_sf"/>
</dbReference>
<keyword evidence="3" id="KW-0731">Sigma factor</keyword>
<evidence type="ECO:0000259" key="7">
    <source>
        <dbReference type="Pfam" id="PF04545"/>
    </source>
</evidence>
<dbReference type="RefSeq" id="WP_343331729.1">
    <property type="nucleotide sequence ID" value="NZ_JAPOHD010000007.1"/>
</dbReference>
<evidence type="ECO:0000256" key="1">
    <source>
        <dbReference type="ARBA" id="ARBA00010641"/>
    </source>
</evidence>
<dbReference type="Proteomes" id="UP001145087">
    <property type="component" value="Unassembled WGS sequence"/>
</dbReference>
<evidence type="ECO:0000256" key="5">
    <source>
        <dbReference type="ARBA" id="ARBA00023163"/>
    </source>
</evidence>
<evidence type="ECO:0000256" key="4">
    <source>
        <dbReference type="ARBA" id="ARBA00023125"/>
    </source>
</evidence>
<dbReference type="Gene3D" id="1.10.1740.10">
    <property type="match status" value="1"/>
</dbReference>
<dbReference type="AlphaFoldDB" id="A0A9X3F414"/>
<accession>A0A9X3F414</accession>
<dbReference type="EMBL" id="JAPOHD010000007">
    <property type="protein sequence ID" value="MCY1719392.1"/>
    <property type="molecule type" value="Genomic_DNA"/>
</dbReference>
<dbReference type="InterPro" id="IPR039425">
    <property type="entry name" value="RNA_pol_sigma-70-like"/>
</dbReference>
<evidence type="ECO:0000256" key="3">
    <source>
        <dbReference type="ARBA" id="ARBA00023082"/>
    </source>
</evidence>
<dbReference type="InterPro" id="IPR007630">
    <property type="entry name" value="RNA_pol_sigma70_r4"/>
</dbReference>
<dbReference type="PANTHER" id="PTHR43133:SF46">
    <property type="entry name" value="RNA POLYMERASE SIGMA-70 FACTOR ECF SUBFAMILY"/>
    <property type="match status" value="1"/>
</dbReference>
<evidence type="ECO:0000259" key="6">
    <source>
        <dbReference type="Pfam" id="PF04542"/>
    </source>
</evidence>
<dbReference type="SUPFAM" id="SSF88946">
    <property type="entry name" value="Sigma2 domain of RNA polymerase sigma factors"/>
    <property type="match status" value="1"/>
</dbReference>
<evidence type="ECO:0000313" key="8">
    <source>
        <dbReference type="EMBL" id="MCY1719392.1"/>
    </source>
</evidence>
<dbReference type="GO" id="GO:0016987">
    <property type="term" value="F:sigma factor activity"/>
    <property type="evidence" value="ECO:0007669"/>
    <property type="project" value="UniProtKB-KW"/>
</dbReference>
<protein>
    <submittedName>
        <fullName evidence="8">Sigma-70 family RNA polymerase sigma factor</fullName>
    </submittedName>
</protein>
<feature type="domain" description="RNA polymerase sigma-70 region 4" evidence="7">
    <location>
        <begin position="125"/>
        <end position="173"/>
    </location>
</feature>
<feature type="domain" description="RNA polymerase sigma-70 region 2" evidence="6">
    <location>
        <begin position="23"/>
        <end position="86"/>
    </location>
</feature>
<name>A0A9X3F414_9BACT</name>
<keyword evidence="4" id="KW-0238">DNA-binding</keyword>
<dbReference type="CDD" id="cd06171">
    <property type="entry name" value="Sigma70_r4"/>
    <property type="match status" value="1"/>
</dbReference>
<dbReference type="SUPFAM" id="SSF88659">
    <property type="entry name" value="Sigma3 and sigma4 domains of RNA polymerase sigma factors"/>
    <property type="match status" value="1"/>
</dbReference>
<dbReference type="InterPro" id="IPR014284">
    <property type="entry name" value="RNA_pol_sigma-70_dom"/>
</dbReference>